<keyword evidence="1" id="KW-0472">Membrane</keyword>
<evidence type="ECO:0000259" key="2">
    <source>
        <dbReference type="Pfam" id="PF14317"/>
    </source>
</evidence>
<protein>
    <submittedName>
        <fullName evidence="3">YcxB family protein</fullName>
    </submittedName>
</protein>
<organism evidence="3 4">
    <name type="scientific">Aliivibrio finisterrensis</name>
    <dbReference type="NCBI Taxonomy" id="511998"/>
    <lineage>
        <taxon>Bacteria</taxon>
        <taxon>Pseudomonadati</taxon>
        <taxon>Pseudomonadota</taxon>
        <taxon>Gammaproteobacteria</taxon>
        <taxon>Vibrionales</taxon>
        <taxon>Vibrionaceae</taxon>
        <taxon>Aliivibrio</taxon>
    </lineage>
</organism>
<name>A0A4Q5KQJ1_9GAMM</name>
<dbReference type="GeneID" id="56274543"/>
<dbReference type="OrthoDB" id="6118195at2"/>
<feature type="transmembrane region" description="Helical" evidence="1">
    <location>
        <begin position="34"/>
        <end position="51"/>
    </location>
</feature>
<keyword evidence="1" id="KW-1133">Transmembrane helix</keyword>
<feature type="transmembrane region" description="Helical" evidence="1">
    <location>
        <begin position="57"/>
        <end position="76"/>
    </location>
</feature>
<dbReference type="AlphaFoldDB" id="A0A4Q5KQJ1"/>
<accession>A0A4Q5KQJ1</accession>
<keyword evidence="1" id="KW-0812">Transmembrane</keyword>
<sequence>MSKDFSVTTEYILDKTFFAECYDQTSQPITFPKAYLKGIFFFLFGVALLKLELLPNGYIGWFFIALSIIEAFSIYFKKTWWLWRQSISSLSGSKVEFNVDENGVSYKSLKNTKNSRTIAWSDIDQVEQSDLGLIFHIGKQRQYVSKSCLNEEEIAFILDQYAQSKAE</sequence>
<reference evidence="3 4" key="1">
    <citation type="submission" date="2019-02" db="EMBL/GenBank/DDBJ databases">
        <title>Genome sequences of Aliivibrio finisterrensis strains from farmed Atlantic salmon.</title>
        <authorList>
            <person name="Bowman J.P."/>
        </authorList>
    </citation>
    <scope>NUCLEOTIDE SEQUENCE [LARGE SCALE GENOMIC DNA]</scope>
    <source>
        <strain evidence="3 4">A32</strain>
    </source>
</reference>
<gene>
    <name evidence="3" type="ORF">ERW49_05780</name>
</gene>
<dbReference type="InterPro" id="IPR025588">
    <property type="entry name" value="YcxB-like_C"/>
</dbReference>
<evidence type="ECO:0000256" key="1">
    <source>
        <dbReference type="SAM" id="Phobius"/>
    </source>
</evidence>
<comment type="caution">
    <text evidence="3">The sequence shown here is derived from an EMBL/GenBank/DDBJ whole genome shotgun (WGS) entry which is preliminary data.</text>
</comment>
<dbReference type="RefSeq" id="WP_130086632.1">
    <property type="nucleotide sequence ID" value="NZ_SEZJ01000004.1"/>
</dbReference>
<proteinExistence type="predicted"/>
<evidence type="ECO:0000313" key="3">
    <source>
        <dbReference type="EMBL" id="RYU47229.1"/>
    </source>
</evidence>
<feature type="domain" description="YcxB-like C-terminal" evidence="2">
    <location>
        <begin position="110"/>
        <end position="158"/>
    </location>
</feature>
<evidence type="ECO:0000313" key="4">
    <source>
        <dbReference type="Proteomes" id="UP000293465"/>
    </source>
</evidence>
<dbReference type="Proteomes" id="UP000293465">
    <property type="component" value="Unassembled WGS sequence"/>
</dbReference>
<dbReference type="EMBL" id="SEZJ01000004">
    <property type="protein sequence ID" value="RYU47229.1"/>
    <property type="molecule type" value="Genomic_DNA"/>
</dbReference>
<dbReference type="Pfam" id="PF14317">
    <property type="entry name" value="YcxB"/>
    <property type="match status" value="1"/>
</dbReference>